<dbReference type="RefSeq" id="WP_015898218.1">
    <property type="nucleotide sequence ID" value="NC_012483.1"/>
</dbReference>
<feature type="domain" description="HTH cro/C1-type" evidence="1">
    <location>
        <begin position="37"/>
        <end position="90"/>
    </location>
</feature>
<evidence type="ECO:0000313" key="3">
    <source>
        <dbReference type="Proteomes" id="UP000002207"/>
    </source>
</evidence>
<dbReference type="eggNOG" id="COG3620">
    <property type="taxonomic scope" value="Bacteria"/>
</dbReference>
<dbReference type="InParanoid" id="C1F5J5"/>
<dbReference type="CDD" id="cd00093">
    <property type="entry name" value="HTH_XRE"/>
    <property type="match status" value="1"/>
</dbReference>
<dbReference type="OrthoDB" id="129597at2"/>
<dbReference type="EMBL" id="CP001472">
    <property type="protein sequence ID" value="ACO33424.1"/>
    <property type="molecule type" value="Genomic_DNA"/>
</dbReference>
<keyword evidence="3" id="KW-1185">Reference proteome</keyword>
<name>C1F5J5_ACIC5</name>
<dbReference type="PROSITE" id="PS50943">
    <property type="entry name" value="HTH_CROC1"/>
    <property type="match status" value="1"/>
</dbReference>
<dbReference type="InterPro" id="IPR010982">
    <property type="entry name" value="Lambda_DNA-bd_dom_sf"/>
</dbReference>
<dbReference type="GO" id="GO:0003677">
    <property type="term" value="F:DNA binding"/>
    <property type="evidence" value="ECO:0007669"/>
    <property type="project" value="InterPro"/>
</dbReference>
<dbReference type="STRING" id="240015.ACP_3174"/>
<dbReference type="InterPro" id="IPR001387">
    <property type="entry name" value="Cro/C1-type_HTH"/>
</dbReference>
<evidence type="ECO:0000313" key="2">
    <source>
        <dbReference type="EMBL" id="ACO33424.1"/>
    </source>
</evidence>
<dbReference type="Pfam" id="PF01381">
    <property type="entry name" value="HTH_3"/>
    <property type="match status" value="1"/>
</dbReference>
<dbReference type="KEGG" id="aca:ACP_3174"/>
<dbReference type="SMART" id="SM00530">
    <property type="entry name" value="HTH_XRE"/>
    <property type="match status" value="1"/>
</dbReference>
<accession>C1F5J5</accession>
<protein>
    <recommendedName>
        <fullName evidence="1">HTH cro/C1-type domain-containing protein</fullName>
    </recommendedName>
</protein>
<dbReference type="SUPFAM" id="SSF47413">
    <property type="entry name" value="lambda repressor-like DNA-binding domains"/>
    <property type="match status" value="1"/>
</dbReference>
<dbReference type="Proteomes" id="UP000002207">
    <property type="component" value="Chromosome"/>
</dbReference>
<dbReference type="AlphaFoldDB" id="C1F5J5"/>
<proteinExistence type="predicted"/>
<organism evidence="2 3">
    <name type="scientific">Acidobacterium capsulatum (strain ATCC 51196 / DSM 11244 / BCRC 80197 / JCM 7670 / NBRC 15755 / NCIMB 13165 / 161)</name>
    <dbReference type="NCBI Taxonomy" id="240015"/>
    <lineage>
        <taxon>Bacteria</taxon>
        <taxon>Pseudomonadati</taxon>
        <taxon>Acidobacteriota</taxon>
        <taxon>Terriglobia</taxon>
        <taxon>Terriglobales</taxon>
        <taxon>Acidobacteriaceae</taxon>
        <taxon>Acidobacterium</taxon>
    </lineage>
</organism>
<dbReference type="Gene3D" id="1.10.260.40">
    <property type="entry name" value="lambda repressor-like DNA-binding domains"/>
    <property type="match status" value="1"/>
</dbReference>
<sequence>MANKTLSYDSIADELMTKASRARARKRANAILKRMTLDELRKDRKMTQGRLALAMKIEQSEVSRLEKRSEVKLGTLRNYVSALGGHIEIRAVFPDKDVELVLSE</sequence>
<reference evidence="2 3" key="1">
    <citation type="journal article" date="2009" name="Appl. Environ. Microbiol.">
        <title>Three genomes from the phylum Acidobacteria provide insight into the lifestyles of these microorganisms in soils.</title>
        <authorList>
            <person name="Ward N.L."/>
            <person name="Challacombe J.F."/>
            <person name="Janssen P.H."/>
            <person name="Henrissat B."/>
            <person name="Coutinho P.M."/>
            <person name="Wu M."/>
            <person name="Xie G."/>
            <person name="Haft D.H."/>
            <person name="Sait M."/>
            <person name="Badger J."/>
            <person name="Barabote R.D."/>
            <person name="Bradley B."/>
            <person name="Brettin T.S."/>
            <person name="Brinkac L.M."/>
            <person name="Bruce D."/>
            <person name="Creasy T."/>
            <person name="Daugherty S.C."/>
            <person name="Davidsen T.M."/>
            <person name="DeBoy R.T."/>
            <person name="Detter J.C."/>
            <person name="Dodson R.J."/>
            <person name="Durkin A.S."/>
            <person name="Ganapathy A."/>
            <person name="Gwinn-Giglio M."/>
            <person name="Han C.S."/>
            <person name="Khouri H."/>
            <person name="Kiss H."/>
            <person name="Kothari S.P."/>
            <person name="Madupu R."/>
            <person name="Nelson K.E."/>
            <person name="Nelson W.C."/>
            <person name="Paulsen I."/>
            <person name="Penn K."/>
            <person name="Ren Q."/>
            <person name="Rosovitz M.J."/>
            <person name="Selengut J.D."/>
            <person name="Shrivastava S."/>
            <person name="Sullivan S.A."/>
            <person name="Tapia R."/>
            <person name="Thompson L.S."/>
            <person name="Watkins K.L."/>
            <person name="Yang Q."/>
            <person name="Yu C."/>
            <person name="Zafar N."/>
            <person name="Zhou L."/>
            <person name="Kuske C.R."/>
        </authorList>
    </citation>
    <scope>NUCLEOTIDE SEQUENCE [LARGE SCALE GENOMIC DNA]</scope>
    <source>
        <strain evidence="3">ATCC 51196 / DSM 11244 / BCRC 80197 / JCM 7670 / NBRC 15755 / NCIMB 13165 / 161</strain>
    </source>
</reference>
<gene>
    <name evidence="2" type="ordered locus">ACP_3174</name>
</gene>
<dbReference type="HOGENOM" id="CLU_066192_13_1_0"/>
<evidence type="ECO:0000259" key="1">
    <source>
        <dbReference type="PROSITE" id="PS50943"/>
    </source>
</evidence>